<reference evidence="6" key="1">
    <citation type="submission" date="2023-03" db="EMBL/GenBank/DDBJ databases">
        <authorList>
            <person name="Steffen K."/>
            <person name="Cardenas P."/>
        </authorList>
    </citation>
    <scope>NUCLEOTIDE SEQUENCE</scope>
</reference>
<feature type="transmembrane region" description="Helical" evidence="3">
    <location>
        <begin position="534"/>
        <end position="556"/>
    </location>
</feature>
<feature type="chain" id="PRO_5041356264" description="Fibronectin type-III domain-containing protein" evidence="4">
    <location>
        <begin position="20"/>
        <end position="589"/>
    </location>
</feature>
<dbReference type="Gene3D" id="2.60.40.10">
    <property type="entry name" value="Immunoglobulins"/>
    <property type="match status" value="2"/>
</dbReference>
<keyword evidence="3" id="KW-0812">Transmembrane</keyword>
<evidence type="ECO:0000313" key="6">
    <source>
        <dbReference type="EMBL" id="CAI8029253.1"/>
    </source>
</evidence>
<accession>A0AA35SHI4</accession>
<dbReference type="CDD" id="cd00063">
    <property type="entry name" value="FN3"/>
    <property type="match status" value="2"/>
</dbReference>
<dbReference type="SMART" id="SM00060">
    <property type="entry name" value="FN3"/>
    <property type="match status" value="2"/>
</dbReference>
<comment type="caution">
    <text evidence="6">The sequence shown here is derived from an EMBL/GenBank/DDBJ whole genome shotgun (WGS) entry which is preliminary data.</text>
</comment>
<keyword evidence="1" id="KW-0677">Repeat</keyword>
<dbReference type="EMBL" id="CASHTH010002392">
    <property type="protein sequence ID" value="CAI8029253.1"/>
    <property type="molecule type" value="Genomic_DNA"/>
</dbReference>
<evidence type="ECO:0000313" key="7">
    <source>
        <dbReference type="Proteomes" id="UP001174909"/>
    </source>
</evidence>
<dbReference type="InterPro" id="IPR013783">
    <property type="entry name" value="Ig-like_fold"/>
</dbReference>
<dbReference type="PROSITE" id="PS50853">
    <property type="entry name" value="FN3"/>
    <property type="match status" value="1"/>
</dbReference>
<evidence type="ECO:0000256" key="4">
    <source>
        <dbReference type="SAM" id="SignalP"/>
    </source>
</evidence>
<name>A0AA35SHI4_GEOBA</name>
<evidence type="ECO:0000256" key="3">
    <source>
        <dbReference type="SAM" id="Phobius"/>
    </source>
</evidence>
<keyword evidence="3" id="KW-1133">Transmembrane helix</keyword>
<dbReference type="Proteomes" id="UP001174909">
    <property type="component" value="Unassembled WGS sequence"/>
</dbReference>
<gene>
    <name evidence="6" type="ORF">GBAR_LOCUS16624</name>
</gene>
<dbReference type="Pfam" id="PF00041">
    <property type="entry name" value="fn3"/>
    <property type="match status" value="2"/>
</dbReference>
<feature type="region of interest" description="Disordered" evidence="2">
    <location>
        <begin position="566"/>
        <end position="589"/>
    </location>
</feature>
<feature type="signal peptide" evidence="4">
    <location>
        <begin position="1"/>
        <end position="19"/>
    </location>
</feature>
<organism evidence="6 7">
    <name type="scientific">Geodia barretti</name>
    <name type="common">Barrett's horny sponge</name>
    <dbReference type="NCBI Taxonomy" id="519541"/>
    <lineage>
        <taxon>Eukaryota</taxon>
        <taxon>Metazoa</taxon>
        <taxon>Porifera</taxon>
        <taxon>Demospongiae</taxon>
        <taxon>Heteroscleromorpha</taxon>
        <taxon>Tetractinellida</taxon>
        <taxon>Astrophorina</taxon>
        <taxon>Geodiidae</taxon>
        <taxon>Geodia</taxon>
    </lineage>
</organism>
<dbReference type="InterPro" id="IPR003961">
    <property type="entry name" value="FN3_dom"/>
</dbReference>
<sequence length="589" mass="64131">MAPTTTPLLLFYLVLGVVSQPAPSITFMGRFYPTYSCIDLSQVDESDGIQCHTDLTTCCTELQGQARGDWYPPDSSSSLPFYSEAAYIYQERGDRRVDLYRRDLGSAGDAGEGVYTCTIETSTTFSRAIIFVELKNGGCGITVDPTVTLSEDSDFSDSSPRFQLICISYAAHQLSLTEKLGGIYTCTAAGGSPPTNSASFYIQVASAPTNLKAVQVGLNDIRLTWIPPSPLGDTTRYVVTYTSHSTQSSITVFETVDLTNNTLLQLQTGVNYTIELAGGSDHFSSKPVTTYIYVAPVGTPENFRVTAGQRDVQFSWSPPKVSAPISNYTLFCYPDPDSFPLSFSSPGSYSVAGFSPATEYRCSLEANYNSSVSGVSTNVDFTTLSDHQFFKVDLAGFINCFEWLVLPQLQQTSPNDDKLQDIREDVVKAIADSCECVFTSSNIDRESLNCSSGSSNGLSYTARLTSTFAEIDSTKLARFVSQWVSGEPTITVEGVLLRVVEDQCIGIVSTVNRDICPNHRDSIDKESVKTGLEIGVPIAGAVFFIGVLAIAVCVIFRHRRVQRTGGANLPQQQQPVHQRQPQVPQVISK</sequence>
<evidence type="ECO:0000259" key="5">
    <source>
        <dbReference type="PROSITE" id="PS50853"/>
    </source>
</evidence>
<keyword evidence="7" id="KW-1185">Reference proteome</keyword>
<evidence type="ECO:0000256" key="2">
    <source>
        <dbReference type="SAM" id="MobiDB-lite"/>
    </source>
</evidence>
<dbReference type="InterPro" id="IPR036116">
    <property type="entry name" value="FN3_sf"/>
</dbReference>
<dbReference type="PANTHER" id="PTHR46708:SF2">
    <property type="entry name" value="FIBRONECTIN TYPE-III DOMAIN-CONTAINING PROTEIN"/>
    <property type="match status" value="1"/>
</dbReference>
<protein>
    <recommendedName>
        <fullName evidence="5">Fibronectin type-III domain-containing protein</fullName>
    </recommendedName>
</protein>
<keyword evidence="3" id="KW-0472">Membrane</keyword>
<feature type="compositionally biased region" description="Low complexity" evidence="2">
    <location>
        <begin position="570"/>
        <end position="589"/>
    </location>
</feature>
<proteinExistence type="predicted"/>
<dbReference type="InterPro" id="IPR050991">
    <property type="entry name" value="ECM_Regulatory_Proteins"/>
</dbReference>
<feature type="domain" description="Fibronectin type-III" evidence="5">
    <location>
        <begin position="207"/>
        <end position="302"/>
    </location>
</feature>
<dbReference type="SUPFAM" id="SSF49265">
    <property type="entry name" value="Fibronectin type III"/>
    <property type="match status" value="1"/>
</dbReference>
<dbReference type="PANTHER" id="PTHR46708">
    <property type="entry name" value="TENASCIN"/>
    <property type="match status" value="1"/>
</dbReference>
<dbReference type="AlphaFoldDB" id="A0AA35SHI4"/>
<keyword evidence="4" id="KW-0732">Signal</keyword>
<evidence type="ECO:0000256" key="1">
    <source>
        <dbReference type="ARBA" id="ARBA00022737"/>
    </source>
</evidence>